<feature type="compositionally biased region" description="Low complexity" evidence="2">
    <location>
        <begin position="129"/>
        <end position="139"/>
    </location>
</feature>
<name>A0ABQ7FPR2_9ACTN</name>
<dbReference type="EMBL" id="WHPN01000199">
    <property type="protein sequence ID" value="KAF4409594.1"/>
    <property type="molecule type" value="Genomic_DNA"/>
</dbReference>
<sequence>MSRAEETALLALAAEPPDRTTRYGGHPSQVVDHYLPDGGLRPDPARPRVTILHGGYWREAYDRTHVSPLAAALAREGMAVALAEYRRVGGGGGWPATFEDVERLVATAWAGTGSGRAAAPARDDGPPGGNAVPPGGPHVLLGHSAGGHLALWAAARAAQRNRRDDPPAFDRVVAVAPVADLGRAHALGLSDGAVAGLLGGPDAVAELLPLVDPLRLPPPAVPVTLLHGTDDPDVPPTLSRAYAEAARRAGGDVTLWEQPGTGHFAALTPARVATGPYADLLAALRGAPRPA</sequence>
<dbReference type="PANTHER" id="PTHR48081">
    <property type="entry name" value="AB HYDROLASE SUPERFAMILY PROTEIN C4A8.06C"/>
    <property type="match status" value="1"/>
</dbReference>
<protein>
    <submittedName>
        <fullName evidence="4">Prolyl oligopeptidase family serine peptidase</fullName>
    </submittedName>
</protein>
<reference evidence="4 5" key="1">
    <citation type="submission" date="2019-10" db="EMBL/GenBank/DDBJ databases">
        <title>Streptomyces tenebrisbrunneis sp.nov., an endogenous actinomycete isolated from of Lycium ruthenicum.</title>
        <authorList>
            <person name="Ma L."/>
        </authorList>
    </citation>
    <scope>NUCLEOTIDE SEQUENCE [LARGE SCALE GENOMIC DNA]</scope>
    <source>
        <strain evidence="4 5">TRM 66187</strain>
    </source>
</reference>
<dbReference type="SUPFAM" id="SSF53474">
    <property type="entry name" value="alpha/beta-Hydrolases"/>
    <property type="match status" value="1"/>
</dbReference>
<dbReference type="InterPro" id="IPR029058">
    <property type="entry name" value="AB_hydrolase_fold"/>
</dbReference>
<proteinExistence type="predicted"/>
<accession>A0ABQ7FPR2</accession>
<comment type="caution">
    <text evidence="4">The sequence shown here is derived from an EMBL/GenBank/DDBJ whole genome shotgun (WGS) entry which is preliminary data.</text>
</comment>
<evidence type="ECO:0000256" key="1">
    <source>
        <dbReference type="ARBA" id="ARBA00022801"/>
    </source>
</evidence>
<evidence type="ECO:0000256" key="2">
    <source>
        <dbReference type="SAM" id="MobiDB-lite"/>
    </source>
</evidence>
<feature type="region of interest" description="Disordered" evidence="2">
    <location>
        <begin position="114"/>
        <end position="139"/>
    </location>
</feature>
<dbReference type="RefSeq" id="WP_098752694.1">
    <property type="nucleotide sequence ID" value="NZ_WHPN01000199.1"/>
</dbReference>
<feature type="domain" description="Peptidase S9 prolyl oligopeptidase catalytic" evidence="3">
    <location>
        <begin position="140"/>
        <end position="266"/>
    </location>
</feature>
<dbReference type="InterPro" id="IPR001375">
    <property type="entry name" value="Peptidase_S9_cat"/>
</dbReference>
<gene>
    <name evidence="4" type="ORF">GCU69_08245</name>
</gene>
<dbReference type="Gene3D" id="3.40.50.1820">
    <property type="entry name" value="alpha/beta hydrolase"/>
    <property type="match status" value="1"/>
</dbReference>
<keyword evidence="1" id="KW-0378">Hydrolase</keyword>
<feature type="region of interest" description="Disordered" evidence="2">
    <location>
        <begin position="1"/>
        <end position="27"/>
    </location>
</feature>
<evidence type="ECO:0000313" key="4">
    <source>
        <dbReference type="EMBL" id="KAF4409594.1"/>
    </source>
</evidence>
<evidence type="ECO:0000259" key="3">
    <source>
        <dbReference type="Pfam" id="PF00326"/>
    </source>
</evidence>
<evidence type="ECO:0000313" key="5">
    <source>
        <dbReference type="Proteomes" id="UP000621266"/>
    </source>
</evidence>
<organism evidence="4 5">
    <name type="scientific">Streptomyces lycii</name>
    <dbReference type="NCBI Taxonomy" id="2654337"/>
    <lineage>
        <taxon>Bacteria</taxon>
        <taxon>Bacillati</taxon>
        <taxon>Actinomycetota</taxon>
        <taxon>Actinomycetes</taxon>
        <taxon>Kitasatosporales</taxon>
        <taxon>Streptomycetaceae</taxon>
        <taxon>Streptomyces</taxon>
    </lineage>
</organism>
<keyword evidence="5" id="KW-1185">Reference proteome</keyword>
<dbReference type="InterPro" id="IPR050300">
    <property type="entry name" value="GDXG_lipolytic_enzyme"/>
</dbReference>
<dbReference type="Proteomes" id="UP000621266">
    <property type="component" value="Unassembled WGS sequence"/>
</dbReference>
<dbReference type="Pfam" id="PF00326">
    <property type="entry name" value="Peptidase_S9"/>
    <property type="match status" value="1"/>
</dbReference>